<evidence type="ECO:0000313" key="14">
    <source>
        <dbReference type="EMBL" id="RDB56697.1"/>
    </source>
</evidence>
<dbReference type="Pfam" id="PF19279">
    <property type="entry name" value="YegS_C"/>
    <property type="match status" value="1"/>
</dbReference>
<keyword evidence="10" id="KW-0443">Lipid metabolism</keyword>
<evidence type="ECO:0000313" key="15">
    <source>
        <dbReference type="Proteomes" id="UP000253792"/>
    </source>
</evidence>
<dbReference type="SUPFAM" id="SSF111331">
    <property type="entry name" value="NAD kinase/diacylglycerol kinase-like"/>
    <property type="match status" value="1"/>
</dbReference>
<evidence type="ECO:0000256" key="11">
    <source>
        <dbReference type="ARBA" id="ARBA00023209"/>
    </source>
</evidence>
<dbReference type="OrthoDB" id="142078at2"/>
<keyword evidence="12" id="KW-1208">Phospholipid metabolism</keyword>
<evidence type="ECO:0000256" key="4">
    <source>
        <dbReference type="ARBA" id="ARBA00022679"/>
    </source>
</evidence>
<comment type="similarity">
    <text evidence="2">Belongs to the diacylglycerol/lipid kinase family.</text>
</comment>
<gene>
    <name evidence="14" type="ORF">C1880_02730</name>
</gene>
<evidence type="ECO:0000256" key="6">
    <source>
        <dbReference type="ARBA" id="ARBA00022741"/>
    </source>
</evidence>
<dbReference type="InterPro" id="IPR045540">
    <property type="entry name" value="YegS/DAGK_C"/>
</dbReference>
<dbReference type="SMART" id="SM00046">
    <property type="entry name" value="DAGKc"/>
    <property type="match status" value="1"/>
</dbReference>
<keyword evidence="7 14" id="KW-0418">Kinase</keyword>
<dbReference type="InterPro" id="IPR050187">
    <property type="entry name" value="Lipid_Phosphate_FormReg"/>
</dbReference>
<keyword evidence="8" id="KW-0067">ATP-binding</keyword>
<evidence type="ECO:0000256" key="7">
    <source>
        <dbReference type="ARBA" id="ARBA00022777"/>
    </source>
</evidence>
<evidence type="ECO:0000256" key="1">
    <source>
        <dbReference type="ARBA" id="ARBA00001946"/>
    </source>
</evidence>
<dbReference type="Proteomes" id="UP000253792">
    <property type="component" value="Unassembled WGS sequence"/>
</dbReference>
<feature type="domain" description="DAGKc" evidence="13">
    <location>
        <begin position="3"/>
        <end position="136"/>
    </location>
</feature>
<evidence type="ECO:0000256" key="9">
    <source>
        <dbReference type="ARBA" id="ARBA00022842"/>
    </source>
</evidence>
<keyword evidence="5" id="KW-0479">Metal-binding</keyword>
<dbReference type="Pfam" id="PF00781">
    <property type="entry name" value="DAGK_cat"/>
    <property type="match status" value="1"/>
</dbReference>
<dbReference type="EMBL" id="PPTP01000002">
    <property type="protein sequence ID" value="RDB56697.1"/>
    <property type="molecule type" value="Genomic_DNA"/>
</dbReference>
<keyword evidence="6" id="KW-0547">Nucleotide-binding</keyword>
<organism evidence="14 15">
    <name type="scientific">Senegalimassilia anaerobia</name>
    <dbReference type="NCBI Taxonomy" id="1473216"/>
    <lineage>
        <taxon>Bacteria</taxon>
        <taxon>Bacillati</taxon>
        <taxon>Actinomycetota</taxon>
        <taxon>Coriobacteriia</taxon>
        <taxon>Coriobacteriales</taxon>
        <taxon>Coriobacteriaceae</taxon>
        <taxon>Senegalimassilia</taxon>
    </lineage>
</organism>
<evidence type="ECO:0000256" key="10">
    <source>
        <dbReference type="ARBA" id="ARBA00023098"/>
    </source>
</evidence>
<keyword evidence="3" id="KW-0444">Lipid biosynthesis</keyword>
<dbReference type="PROSITE" id="PS50146">
    <property type="entry name" value="DAGK"/>
    <property type="match status" value="1"/>
</dbReference>
<comment type="caution">
    <text evidence="14">The sequence shown here is derived from an EMBL/GenBank/DDBJ whole genome shotgun (WGS) entry which is preliminary data.</text>
</comment>
<dbReference type="PANTHER" id="PTHR12358">
    <property type="entry name" value="SPHINGOSINE KINASE"/>
    <property type="match status" value="1"/>
</dbReference>
<dbReference type="GO" id="GO:0046872">
    <property type="term" value="F:metal ion binding"/>
    <property type="evidence" value="ECO:0007669"/>
    <property type="project" value="UniProtKB-KW"/>
</dbReference>
<dbReference type="Gene3D" id="2.60.200.40">
    <property type="match status" value="1"/>
</dbReference>
<name>A0A369LDH7_9ACTN</name>
<dbReference type="GO" id="GO:0008654">
    <property type="term" value="P:phospholipid biosynthetic process"/>
    <property type="evidence" value="ECO:0007669"/>
    <property type="project" value="UniProtKB-KW"/>
</dbReference>
<dbReference type="GO" id="GO:0005524">
    <property type="term" value="F:ATP binding"/>
    <property type="evidence" value="ECO:0007669"/>
    <property type="project" value="UniProtKB-KW"/>
</dbReference>
<keyword evidence="4" id="KW-0808">Transferase</keyword>
<dbReference type="InterPro" id="IPR016064">
    <property type="entry name" value="NAD/diacylglycerol_kinase_sf"/>
</dbReference>
<dbReference type="InterPro" id="IPR005218">
    <property type="entry name" value="Diacylglycerol/lipid_kinase"/>
</dbReference>
<dbReference type="Gene3D" id="3.40.50.10330">
    <property type="entry name" value="Probable inorganic polyphosphate/atp-NAD kinase, domain 1"/>
    <property type="match status" value="1"/>
</dbReference>
<evidence type="ECO:0000256" key="3">
    <source>
        <dbReference type="ARBA" id="ARBA00022516"/>
    </source>
</evidence>
<accession>A0A369LDH7</accession>
<evidence type="ECO:0000256" key="5">
    <source>
        <dbReference type="ARBA" id="ARBA00022723"/>
    </source>
</evidence>
<dbReference type="GO" id="GO:0004143">
    <property type="term" value="F:ATP-dependent diacylglycerol kinase activity"/>
    <property type="evidence" value="ECO:0007669"/>
    <property type="project" value="TreeGrafter"/>
</dbReference>
<keyword evidence="11" id="KW-0594">Phospholipid biosynthesis</keyword>
<proteinExistence type="inferred from homology"/>
<dbReference type="STRING" id="1034345.GCA_000236865_00993"/>
<evidence type="ECO:0000256" key="2">
    <source>
        <dbReference type="ARBA" id="ARBA00005983"/>
    </source>
</evidence>
<dbReference type="GO" id="GO:0005886">
    <property type="term" value="C:plasma membrane"/>
    <property type="evidence" value="ECO:0007669"/>
    <property type="project" value="TreeGrafter"/>
</dbReference>
<reference evidence="14 15" key="1">
    <citation type="journal article" date="2018" name="Elife">
        <title>Discovery and characterization of a prevalent human gut bacterial enzyme sufficient for the inactivation of a family of plant toxins.</title>
        <authorList>
            <person name="Koppel N."/>
            <person name="Bisanz J.E."/>
            <person name="Pandelia M.E."/>
            <person name="Turnbaugh P.J."/>
            <person name="Balskus E.P."/>
        </authorList>
    </citation>
    <scope>NUCLEOTIDE SEQUENCE [LARGE SCALE GENOMIC DNA]</scope>
    <source>
        <strain evidence="15">anaerobia AP69FAA</strain>
    </source>
</reference>
<keyword evidence="15" id="KW-1185">Reference proteome</keyword>
<dbReference type="NCBIfam" id="TIGR00147">
    <property type="entry name" value="YegS/Rv2252/BmrU family lipid kinase"/>
    <property type="match status" value="1"/>
</dbReference>
<protein>
    <submittedName>
        <fullName evidence="14">Diacylglycerol kinase</fullName>
    </submittedName>
</protein>
<dbReference type="InterPro" id="IPR017438">
    <property type="entry name" value="ATP-NAD_kinase_N"/>
</dbReference>
<dbReference type="AlphaFoldDB" id="A0A369LDH7"/>
<dbReference type="InterPro" id="IPR001206">
    <property type="entry name" value="Diacylglycerol_kinase_cat_dom"/>
</dbReference>
<comment type="cofactor">
    <cofactor evidence="1">
        <name>Mg(2+)</name>
        <dbReference type="ChEBI" id="CHEBI:18420"/>
    </cofactor>
</comment>
<evidence type="ECO:0000259" key="13">
    <source>
        <dbReference type="PROSITE" id="PS50146"/>
    </source>
</evidence>
<dbReference type="PANTHER" id="PTHR12358:SF106">
    <property type="entry name" value="LIPID KINASE YEGS"/>
    <property type="match status" value="1"/>
</dbReference>
<sequence>MNSSLGHILLIANPAAQSGAGAAAADKAAANLRAALGEDAVTVVRTAGPRHACAIAEGARGAQTVVALGGDGLIHEVVNGLMTRPAGDRPQLGVIPVGSGNDYARTLGVPAKVDRACGLLLSASPQPADIGCVNGSFFAETLSFGLDAAIALDTMERRKRTGRHGAALYMASGFDQLFHHLDQREYRLQLDDGPVMEGKSITFAVQMGPYYGGGFRICPDARLDDGLLDVCISHPPITPAGAAAIFLMAKGGNHTRLGRMELHQAPKVHVEFDEMPTAQVDGERIEARTFDVEVLPAALRVLR</sequence>
<keyword evidence="9" id="KW-0460">Magnesium</keyword>
<dbReference type="RefSeq" id="WP_114620199.1">
    <property type="nucleotide sequence ID" value="NZ_PPTP01000002.1"/>
</dbReference>
<evidence type="ECO:0000256" key="12">
    <source>
        <dbReference type="ARBA" id="ARBA00023264"/>
    </source>
</evidence>
<evidence type="ECO:0000256" key="8">
    <source>
        <dbReference type="ARBA" id="ARBA00022840"/>
    </source>
</evidence>